<evidence type="ECO:0000313" key="3">
    <source>
        <dbReference type="EMBL" id="RRJ31278.1"/>
    </source>
</evidence>
<name>A0A3P3RE92_9EURY</name>
<dbReference type="InterPro" id="IPR025403">
    <property type="entry name" value="TgpA-like_C"/>
</dbReference>
<feature type="transmembrane region" description="Helical" evidence="1">
    <location>
        <begin position="73"/>
        <end position="95"/>
    </location>
</feature>
<protein>
    <submittedName>
        <fullName evidence="3">DUF4129 domain-containing protein</fullName>
    </submittedName>
</protein>
<comment type="caution">
    <text evidence="3">The sequence shown here is derived from an EMBL/GenBank/DDBJ whole genome shotgun (WGS) entry which is preliminary data.</text>
</comment>
<feature type="transmembrane region" description="Helical" evidence="1">
    <location>
        <begin position="167"/>
        <end position="186"/>
    </location>
</feature>
<dbReference type="AlphaFoldDB" id="A0A3P3RE92"/>
<proteinExistence type="predicted"/>
<evidence type="ECO:0000313" key="4">
    <source>
        <dbReference type="Proteomes" id="UP000282322"/>
    </source>
</evidence>
<evidence type="ECO:0000259" key="2">
    <source>
        <dbReference type="Pfam" id="PF13559"/>
    </source>
</evidence>
<organism evidence="3 4">
    <name type="scientific">Halocatena pleomorpha</name>
    <dbReference type="NCBI Taxonomy" id="1785090"/>
    <lineage>
        <taxon>Archaea</taxon>
        <taxon>Methanobacteriati</taxon>
        <taxon>Methanobacteriota</taxon>
        <taxon>Stenosarchaea group</taxon>
        <taxon>Halobacteria</taxon>
        <taxon>Halobacteriales</taxon>
        <taxon>Natronomonadaceae</taxon>
        <taxon>Halocatena</taxon>
    </lineage>
</organism>
<evidence type="ECO:0000256" key="1">
    <source>
        <dbReference type="SAM" id="Phobius"/>
    </source>
</evidence>
<keyword evidence="1" id="KW-0812">Transmembrane</keyword>
<dbReference type="EMBL" id="RRCH01000015">
    <property type="protein sequence ID" value="RRJ31278.1"/>
    <property type="molecule type" value="Genomic_DNA"/>
</dbReference>
<sequence>MSNHVDRHRLTPIVLALLAVVALSLSAATLDAVHEEPAGGSGEDAGVRGDGSTFDSGGSASFETGSADPAVVLLLRLLFGVVVMFGFVGLVVQVYQEGWRSLAPVVLVAVGCLLVLLAVYHALTPGSSQRSENGLFGGEQLSLPSGSPVPSGDGALSASDAPVALDAPMVLFVVLGLAVVVGLFVLRRTTGDHPLGSPQTATEADRSEIHAVGTAAGRAADSIDADAALSNAIYRAWDEMTAHLDLPRDTSTPGEFATAAVAAGMAREDVEELTQLFETTRYDDAEATERRERRARAALRRIEQAYAPDETPERGDR</sequence>
<gene>
    <name evidence="3" type="ORF">EIK79_07725</name>
</gene>
<keyword evidence="1" id="KW-1133">Transmembrane helix</keyword>
<accession>A0A3P3RE92</accession>
<reference evidence="3 4" key="1">
    <citation type="submission" date="2018-11" db="EMBL/GenBank/DDBJ databases">
        <title>Taxonoimc description of Halomarina strain SPP-AMP-1.</title>
        <authorList>
            <person name="Pal Y."/>
            <person name="Srinivasana K."/>
            <person name="Verma A."/>
            <person name="Kumar P."/>
        </authorList>
    </citation>
    <scope>NUCLEOTIDE SEQUENCE [LARGE SCALE GENOMIC DNA]</scope>
    <source>
        <strain evidence="3 4">SPP-AMP-1</strain>
    </source>
</reference>
<dbReference type="Pfam" id="PF13559">
    <property type="entry name" value="DUF4129"/>
    <property type="match status" value="1"/>
</dbReference>
<feature type="domain" description="Protein-glutamine gamma-glutamyltransferase-like C-terminal" evidence="2">
    <location>
        <begin position="234"/>
        <end position="300"/>
    </location>
</feature>
<keyword evidence="4" id="KW-1185">Reference proteome</keyword>
<dbReference type="Proteomes" id="UP000282322">
    <property type="component" value="Unassembled WGS sequence"/>
</dbReference>
<keyword evidence="1" id="KW-0472">Membrane</keyword>
<feature type="transmembrane region" description="Helical" evidence="1">
    <location>
        <begin position="102"/>
        <end position="123"/>
    </location>
</feature>